<dbReference type="InterPro" id="IPR002130">
    <property type="entry name" value="Cyclophilin-type_PPIase_dom"/>
</dbReference>
<feature type="compositionally biased region" description="Basic and acidic residues" evidence="5">
    <location>
        <begin position="224"/>
        <end position="236"/>
    </location>
</feature>
<dbReference type="GO" id="GO:0006457">
    <property type="term" value="P:protein folding"/>
    <property type="evidence" value="ECO:0007669"/>
    <property type="project" value="InterPro"/>
</dbReference>
<protein>
    <recommendedName>
        <fullName evidence="2">peptidylprolyl isomerase</fullName>
        <ecNumber evidence="2">5.2.1.8</ecNumber>
    </recommendedName>
</protein>
<organism evidence="7 8">
    <name type="scientific">Caerostris darwini</name>
    <dbReference type="NCBI Taxonomy" id="1538125"/>
    <lineage>
        <taxon>Eukaryota</taxon>
        <taxon>Metazoa</taxon>
        <taxon>Ecdysozoa</taxon>
        <taxon>Arthropoda</taxon>
        <taxon>Chelicerata</taxon>
        <taxon>Arachnida</taxon>
        <taxon>Araneae</taxon>
        <taxon>Araneomorphae</taxon>
        <taxon>Entelegynae</taxon>
        <taxon>Araneoidea</taxon>
        <taxon>Araneidae</taxon>
        <taxon>Caerostris</taxon>
    </lineage>
</organism>
<feature type="compositionally biased region" description="Basic residues" evidence="5">
    <location>
        <begin position="258"/>
        <end position="267"/>
    </location>
</feature>
<feature type="region of interest" description="Disordered" evidence="5">
    <location>
        <begin position="450"/>
        <end position="521"/>
    </location>
</feature>
<feature type="domain" description="PPIase cyclophilin-type" evidence="6">
    <location>
        <begin position="12"/>
        <end position="177"/>
    </location>
</feature>
<dbReference type="FunFam" id="2.40.100.10:FF:000005">
    <property type="entry name" value="Peptidyl-prolyl cis-trans isomerase G"/>
    <property type="match status" value="1"/>
</dbReference>
<feature type="compositionally biased region" description="Basic residues" evidence="5">
    <location>
        <begin position="798"/>
        <end position="808"/>
    </location>
</feature>
<keyword evidence="8" id="KW-1185">Reference proteome</keyword>
<feature type="compositionally biased region" description="Low complexity" evidence="5">
    <location>
        <begin position="894"/>
        <end position="906"/>
    </location>
</feature>
<sequence>MTVDKKFSPRCFLDVEIDGESAGRIIIELFADVCPITCENFRALCTGEKGLGQTTSKPLHYKGAPFHRVVKNFVIQGGDFVAGNGTGGESIYGGQFKDENFDIPHDKPFLLSMSNRGKDSNGSQFFITTNVAPHLNGKHTVFGEVINGHEVVTKIESIKTDKNCRPVKDVKISNCGELVLKLKQKSKRVTESSSSSESESVKEKSSKRKKKHKHQKKHKKEKKEHKETRTSVREEECTVDPEEIPTIPVNNFLMRRTSPIHRDKRRPSPRENFNYHRPSRSRSGRKIKGRGFMRYRTPSRSTSRSGSETPPHWKQAQARLRNIKDVVLPTRPSPPSDSVLENPEDPAPRNNLLQSRFGYASKSDEDTTNQKDARHILRENRRNREWRTFEEEAKLRRIISDLSALGSVKRIGRLGPDFSPPPNAKTPRDWSGGSPLRSTVVVTSNFQRDNNDRFNYRRNDRRENFNEHDSRSSRPYDRRQASDSHRNRRERERLPDSNRAAEQPDHELVKSSKDSDMKMKNKEFQSLANELFRIHNSSQYVSEDDSSEEEEEKKKEESPLKSKMDSEEIPSQVSSKYHKDNIPGKEDKELISNKIPFLESSNTSDTFAHKPDPVVSVRKSIIPGICDDSNSNEASMEAETKELEQSSFSEMSAQEQTPKEDQGHPVKERRRWDVQEPAPQSVTVLPDVIPLPEETRPIQEEVSVPMEAEQSRKSFKKNPSPERMSKSEDESPRKFSNREEIRQESSERKARSKSKSPSFRRSASKEKDSSARRRPSPSPPRRASRRRRSTDRRSISPRARRPYSGRRSRSTDRRRSPRRSQIMRYTDLRTRRGPYTRRYSRSPVRNRLGTRRSRSRSPARRRRGRRSSNSSRSSSSGSSGHRKKRTAKRRDRQSSSSSSSSSKSSN</sequence>
<feature type="compositionally biased region" description="Basic residues" evidence="5">
    <location>
        <begin position="880"/>
        <end position="891"/>
    </location>
</feature>
<gene>
    <name evidence="7" type="primary">Ppig</name>
    <name evidence="7" type="ORF">CDAR_493543</name>
</gene>
<keyword evidence="4 7" id="KW-0413">Isomerase</keyword>
<proteinExistence type="predicted"/>
<dbReference type="EC" id="5.2.1.8" evidence="2"/>
<evidence type="ECO:0000313" key="8">
    <source>
        <dbReference type="Proteomes" id="UP001054837"/>
    </source>
</evidence>
<dbReference type="GO" id="GO:0016018">
    <property type="term" value="F:cyclosporin A binding"/>
    <property type="evidence" value="ECO:0007669"/>
    <property type="project" value="TreeGrafter"/>
</dbReference>
<feature type="region of interest" description="Disordered" evidence="5">
    <location>
        <begin position="184"/>
        <end position="315"/>
    </location>
</feature>
<feature type="compositionally biased region" description="Basic residues" evidence="5">
    <location>
        <begin position="205"/>
        <end position="223"/>
    </location>
</feature>
<feature type="compositionally biased region" description="Basic and acidic residues" evidence="5">
    <location>
        <begin position="657"/>
        <end position="674"/>
    </location>
</feature>
<dbReference type="EMBL" id="BPLQ01013610">
    <property type="protein sequence ID" value="GIY73386.1"/>
    <property type="molecule type" value="Genomic_DNA"/>
</dbReference>
<dbReference type="Pfam" id="PF00160">
    <property type="entry name" value="Pro_isomerase"/>
    <property type="match status" value="1"/>
</dbReference>
<evidence type="ECO:0000256" key="3">
    <source>
        <dbReference type="ARBA" id="ARBA00023110"/>
    </source>
</evidence>
<feature type="region of interest" description="Disordered" evidence="5">
    <location>
        <begin position="327"/>
        <end position="352"/>
    </location>
</feature>
<dbReference type="InterPro" id="IPR020892">
    <property type="entry name" value="Cyclophilin-type_PPIase_CS"/>
</dbReference>
<feature type="compositionally biased region" description="Acidic residues" evidence="5">
    <location>
        <begin position="542"/>
        <end position="551"/>
    </location>
</feature>
<feature type="compositionally biased region" description="Basic and acidic residues" evidence="5">
    <location>
        <begin position="502"/>
        <end position="521"/>
    </location>
</feature>
<reference evidence="7 8" key="1">
    <citation type="submission" date="2021-06" db="EMBL/GenBank/DDBJ databases">
        <title>Caerostris darwini draft genome.</title>
        <authorList>
            <person name="Kono N."/>
            <person name="Arakawa K."/>
        </authorList>
    </citation>
    <scope>NUCLEOTIDE SEQUENCE [LARGE SCALE GENOMIC DNA]</scope>
</reference>
<feature type="region of interest" description="Disordered" evidence="5">
    <location>
        <begin position="534"/>
        <end position="590"/>
    </location>
</feature>
<feature type="compositionally biased region" description="Basic and acidic residues" evidence="5">
    <location>
        <begin position="719"/>
        <end position="749"/>
    </location>
</feature>
<dbReference type="PROSITE" id="PS50072">
    <property type="entry name" value="CSA_PPIASE_2"/>
    <property type="match status" value="1"/>
</dbReference>
<feature type="compositionally biased region" description="Polar residues" evidence="5">
    <location>
        <begin position="645"/>
        <end position="656"/>
    </location>
</feature>
<feature type="compositionally biased region" description="Basic residues" evidence="5">
    <location>
        <begin position="277"/>
        <end position="293"/>
    </location>
</feature>
<keyword evidence="3" id="KW-0697">Rotamase</keyword>
<accession>A0AAV4VSD5</accession>
<dbReference type="SUPFAM" id="SSF50891">
    <property type="entry name" value="Cyclophilin-like"/>
    <property type="match status" value="1"/>
</dbReference>
<dbReference type="AlphaFoldDB" id="A0AAV4VSD5"/>
<dbReference type="PRINTS" id="PR00153">
    <property type="entry name" value="CSAPPISMRASE"/>
</dbReference>
<evidence type="ECO:0000256" key="5">
    <source>
        <dbReference type="SAM" id="MobiDB-lite"/>
    </source>
</evidence>
<dbReference type="PROSITE" id="PS00170">
    <property type="entry name" value="CSA_PPIASE_1"/>
    <property type="match status" value="1"/>
</dbReference>
<evidence type="ECO:0000313" key="7">
    <source>
        <dbReference type="EMBL" id="GIY73386.1"/>
    </source>
</evidence>
<dbReference type="GO" id="GO:0005739">
    <property type="term" value="C:mitochondrion"/>
    <property type="evidence" value="ECO:0007669"/>
    <property type="project" value="TreeGrafter"/>
</dbReference>
<comment type="caution">
    <text evidence="7">The sequence shown here is derived from an EMBL/GenBank/DDBJ whole genome shotgun (WGS) entry which is preliminary data.</text>
</comment>
<evidence type="ECO:0000256" key="1">
    <source>
        <dbReference type="ARBA" id="ARBA00000971"/>
    </source>
</evidence>
<dbReference type="Gene3D" id="2.40.100.10">
    <property type="entry name" value="Cyclophilin-like"/>
    <property type="match status" value="1"/>
</dbReference>
<feature type="compositionally biased region" description="Low complexity" evidence="5">
    <location>
        <begin position="867"/>
        <end position="879"/>
    </location>
</feature>
<name>A0AAV4VSD5_9ARAC</name>
<comment type="catalytic activity">
    <reaction evidence="1">
        <text>[protein]-peptidylproline (omega=180) = [protein]-peptidylproline (omega=0)</text>
        <dbReference type="Rhea" id="RHEA:16237"/>
        <dbReference type="Rhea" id="RHEA-COMP:10747"/>
        <dbReference type="Rhea" id="RHEA-COMP:10748"/>
        <dbReference type="ChEBI" id="CHEBI:83833"/>
        <dbReference type="ChEBI" id="CHEBI:83834"/>
        <dbReference type="EC" id="5.2.1.8"/>
    </reaction>
</comment>
<dbReference type="PANTHER" id="PTHR11071:SF565">
    <property type="entry name" value="MOCA-CYP, ISOFORM A"/>
    <property type="match status" value="1"/>
</dbReference>
<feature type="region of interest" description="Disordered" evidence="5">
    <location>
        <begin position="626"/>
        <end position="906"/>
    </location>
</feature>
<feature type="compositionally biased region" description="Low complexity" evidence="5">
    <location>
        <begin position="296"/>
        <end position="310"/>
    </location>
</feature>
<feature type="compositionally biased region" description="Basic residues" evidence="5">
    <location>
        <begin position="831"/>
        <end position="840"/>
    </location>
</feature>
<feature type="compositionally biased region" description="Basic and acidic residues" evidence="5">
    <location>
        <begin position="577"/>
        <end position="590"/>
    </location>
</feature>
<evidence type="ECO:0000256" key="2">
    <source>
        <dbReference type="ARBA" id="ARBA00013194"/>
    </source>
</evidence>
<feature type="compositionally biased region" description="Basic residues" evidence="5">
    <location>
        <begin position="848"/>
        <end position="866"/>
    </location>
</feature>
<dbReference type="Proteomes" id="UP001054837">
    <property type="component" value="Unassembled WGS sequence"/>
</dbReference>
<feature type="compositionally biased region" description="Basic and acidic residues" evidence="5">
    <location>
        <begin position="450"/>
        <end position="496"/>
    </location>
</feature>
<dbReference type="InterPro" id="IPR029000">
    <property type="entry name" value="Cyclophilin-like_dom_sf"/>
</dbReference>
<feature type="compositionally biased region" description="Basic and acidic residues" evidence="5">
    <location>
        <begin position="552"/>
        <end position="566"/>
    </location>
</feature>
<dbReference type="PANTHER" id="PTHR11071">
    <property type="entry name" value="PEPTIDYL-PROLYL CIS-TRANS ISOMERASE"/>
    <property type="match status" value="1"/>
</dbReference>
<dbReference type="GO" id="GO:0003755">
    <property type="term" value="F:peptidyl-prolyl cis-trans isomerase activity"/>
    <property type="evidence" value="ECO:0007669"/>
    <property type="project" value="UniProtKB-KW"/>
</dbReference>
<feature type="region of interest" description="Disordered" evidence="5">
    <location>
        <begin position="412"/>
        <end position="437"/>
    </location>
</feature>
<evidence type="ECO:0000256" key="4">
    <source>
        <dbReference type="ARBA" id="ARBA00023235"/>
    </source>
</evidence>
<evidence type="ECO:0000259" key="6">
    <source>
        <dbReference type="PROSITE" id="PS50072"/>
    </source>
</evidence>